<proteinExistence type="predicted"/>
<dbReference type="EMBL" id="SSNT01000008">
    <property type="protein sequence ID" value="THF79671.1"/>
    <property type="molecule type" value="Genomic_DNA"/>
</dbReference>
<dbReference type="Proteomes" id="UP000310334">
    <property type="component" value="Unassembled WGS sequence"/>
</dbReference>
<comment type="caution">
    <text evidence="1">The sequence shown here is derived from an EMBL/GenBank/DDBJ whole genome shotgun (WGS) entry which is preliminary data.</text>
</comment>
<dbReference type="OrthoDB" id="1653343at2"/>
<keyword evidence="2" id="KW-1185">Reference proteome</keyword>
<gene>
    <name evidence="1" type="ORF">E6W99_11680</name>
</gene>
<name>A0A4S4BWY2_9BACI</name>
<organism evidence="1 2">
    <name type="scientific">Metabacillus sediminilitoris</name>
    <dbReference type="NCBI Taxonomy" id="2567941"/>
    <lineage>
        <taxon>Bacteria</taxon>
        <taxon>Bacillati</taxon>
        <taxon>Bacillota</taxon>
        <taxon>Bacilli</taxon>
        <taxon>Bacillales</taxon>
        <taxon>Bacillaceae</taxon>
        <taxon>Metabacillus</taxon>
    </lineage>
</organism>
<sequence length="310" mass="35444">MEENERNKAIHYYHMKIQETNDPYYWYCLADIQAKAGFIGEAMNTIDNALLMPYSYPLKRELLNMQANLQHGLSRNLSQNRSSVVTEKHGDVDGDGTIDKVFLTADKTPDSPFWQNITLVIRNGRTNQYHQIGMKNNAGYNPTLFLGDFTGDKVEDILVVIDSGGSGGMIYAYVFSQLNGRMRQIFDSDVFNERQTYDVTYEDYYRATVISHSQNEKYILDLTYKGKEYLSEIYNPNGTLKEPIKGWVNPLSGLYPIDFNRDGTYELEAYQRIAGRYNADGLGFIQTVLKWNGRGFVTERQNVAIVGGET</sequence>
<evidence type="ECO:0000313" key="2">
    <source>
        <dbReference type="Proteomes" id="UP000310334"/>
    </source>
</evidence>
<protein>
    <submittedName>
        <fullName evidence="1">VCBS repeat-containing protein</fullName>
    </submittedName>
</protein>
<dbReference type="InterPro" id="IPR028994">
    <property type="entry name" value="Integrin_alpha_N"/>
</dbReference>
<dbReference type="AlphaFoldDB" id="A0A4S4BWY2"/>
<accession>A0A4S4BWY2</accession>
<dbReference type="SUPFAM" id="SSF69318">
    <property type="entry name" value="Integrin alpha N-terminal domain"/>
    <property type="match status" value="1"/>
</dbReference>
<reference evidence="1 2" key="1">
    <citation type="submission" date="2019-04" db="EMBL/GenBank/DDBJ databases">
        <title>Bacillus sediminilitoris sp. nov., isolated from a tidal flat sediment on the East China Sea.</title>
        <authorList>
            <person name="Wei Y."/>
            <person name="Mao H."/>
            <person name="Fang J."/>
        </authorList>
    </citation>
    <scope>NUCLEOTIDE SEQUENCE [LARGE SCALE GENOMIC DNA]</scope>
    <source>
        <strain evidence="1 2">DSL-17</strain>
    </source>
</reference>
<evidence type="ECO:0000313" key="1">
    <source>
        <dbReference type="EMBL" id="THF79671.1"/>
    </source>
</evidence>